<feature type="compositionally biased region" description="Polar residues" evidence="5">
    <location>
        <begin position="335"/>
        <end position="346"/>
    </location>
</feature>
<evidence type="ECO:0000256" key="2">
    <source>
        <dbReference type="ARBA" id="ARBA00022692"/>
    </source>
</evidence>
<keyword evidence="3 6" id="KW-1133">Transmembrane helix</keyword>
<feature type="region of interest" description="Disordered" evidence="5">
    <location>
        <begin position="200"/>
        <end position="241"/>
    </location>
</feature>
<dbReference type="GO" id="GO:0016020">
    <property type="term" value="C:membrane"/>
    <property type="evidence" value="ECO:0007669"/>
    <property type="project" value="UniProtKB-SubCell"/>
</dbReference>
<reference evidence="8 9" key="1">
    <citation type="journal article" date="2018" name="Biotechnol. Biofuels">
        <title>Integrative visual omics of the white-rot fungus Polyporus brumalis exposes the biotechnological potential of its oxidative enzymes for delignifying raw plant biomass.</title>
        <authorList>
            <person name="Miyauchi S."/>
            <person name="Rancon A."/>
            <person name="Drula E."/>
            <person name="Hage H."/>
            <person name="Chaduli D."/>
            <person name="Favel A."/>
            <person name="Grisel S."/>
            <person name="Henrissat B."/>
            <person name="Herpoel-Gimbert I."/>
            <person name="Ruiz-Duenas F.J."/>
            <person name="Chevret D."/>
            <person name="Hainaut M."/>
            <person name="Lin J."/>
            <person name="Wang M."/>
            <person name="Pangilinan J."/>
            <person name="Lipzen A."/>
            <person name="Lesage-Meessen L."/>
            <person name="Navarro D."/>
            <person name="Riley R."/>
            <person name="Grigoriev I.V."/>
            <person name="Zhou S."/>
            <person name="Raouche S."/>
            <person name="Rosso M.N."/>
        </authorList>
    </citation>
    <scope>NUCLEOTIDE SEQUENCE [LARGE SCALE GENOMIC DNA]</scope>
    <source>
        <strain evidence="8 9">BRFM 1820</strain>
    </source>
</reference>
<protein>
    <recommendedName>
        <fullName evidence="10">Mid2 domain-containing protein</fullName>
    </recommendedName>
</protein>
<feature type="region of interest" description="Disordered" evidence="5">
    <location>
        <begin position="301"/>
        <end position="456"/>
    </location>
</feature>
<feature type="transmembrane region" description="Helical" evidence="6">
    <location>
        <begin position="245"/>
        <end position="267"/>
    </location>
</feature>
<organism evidence="8 9">
    <name type="scientific">Lentinus brumalis</name>
    <dbReference type="NCBI Taxonomy" id="2498619"/>
    <lineage>
        <taxon>Eukaryota</taxon>
        <taxon>Fungi</taxon>
        <taxon>Dikarya</taxon>
        <taxon>Basidiomycota</taxon>
        <taxon>Agaricomycotina</taxon>
        <taxon>Agaricomycetes</taxon>
        <taxon>Polyporales</taxon>
        <taxon>Polyporaceae</taxon>
        <taxon>Lentinus</taxon>
    </lineage>
</organism>
<evidence type="ECO:0000313" key="9">
    <source>
        <dbReference type="Proteomes" id="UP000256964"/>
    </source>
</evidence>
<keyword evidence="9" id="KW-1185">Reference proteome</keyword>
<feature type="compositionally biased region" description="Low complexity" evidence="5">
    <location>
        <begin position="432"/>
        <end position="444"/>
    </location>
</feature>
<feature type="compositionally biased region" description="Basic and acidic residues" evidence="5">
    <location>
        <begin position="365"/>
        <end position="375"/>
    </location>
</feature>
<feature type="compositionally biased region" description="Low complexity" evidence="5">
    <location>
        <begin position="230"/>
        <end position="241"/>
    </location>
</feature>
<comment type="subcellular location">
    <subcellularLocation>
        <location evidence="1">Membrane</location>
        <topology evidence="1">Single-pass membrane protein</topology>
    </subcellularLocation>
</comment>
<dbReference type="EMBL" id="KZ857426">
    <property type="protein sequence ID" value="RDX46528.1"/>
    <property type="molecule type" value="Genomic_DNA"/>
</dbReference>
<dbReference type="InterPro" id="IPR051694">
    <property type="entry name" value="Immunoregulatory_rcpt-like"/>
</dbReference>
<evidence type="ECO:0000256" key="1">
    <source>
        <dbReference type="ARBA" id="ARBA00004167"/>
    </source>
</evidence>
<feature type="compositionally biased region" description="Basic and acidic residues" evidence="5">
    <location>
        <begin position="447"/>
        <end position="456"/>
    </location>
</feature>
<evidence type="ECO:0000256" key="3">
    <source>
        <dbReference type="ARBA" id="ARBA00022989"/>
    </source>
</evidence>
<accession>A0A371D1U6</accession>
<feature type="chain" id="PRO_5016695354" description="Mid2 domain-containing protein" evidence="7">
    <location>
        <begin position="28"/>
        <end position="456"/>
    </location>
</feature>
<dbReference type="Proteomes" id="UP000256964">
    <property type="component" value="Unassembled WGS sequence"/>
</dbReference>
<dbReference type="OrthoDB" id="2757214at2759"/>
<proteinExistence type="predicted"/>
<keyword evidence="2 6" id="KW-0812">Transmembrane</keyword>
<feature type="compositionally biased region" description="Polar residues" evidence="5">
    <location>
        <begin position="410"/>
        <end position="431"/>
    </location>
</feature>
<keyword evidence="4 6" id="KW-0472">Membrane</keyword>
<evidence type="ECO:0000256" key="4">
    <source>
        <dbReference type="ARBA" id="ARBA00023136"/>
    </source>
</evidence>
<feature type="compositionally biased region" description="Low complexity" evidence="5">
    <location>
        <begin position="204"/>
        <end position="219"/>
    </location>
</feature>
<dbReference type="GO" id="GO:0071944">
    <property type="term" value="C:cell periphery"/>
    <property type="evidence" value="ECO:0007669"/>
    <property type="project" value="UniProtKB-ARBA"/>
</dbReference>
<dbReference type="STRING" id="139420.A0A371D1U6"/>
<feature type="compositionally biased region" description="Polar residues" evidence="5">
    <location>
        <begin position="220"/>
        <end position="229"/>
    </location>
</feature>
<keyword evidence="7" id="KW-0732">Signal</keyword>
<feature type="signal peptide" evidence="7">
    <location>
        <begin position="1"/>
        <end position="27"/>
    </location>
</feature>
<sequence length="456" mass="48102">MSQWLSTSFLYTLLALPLWSGSIGVWADDSHLKCASAQLDWYTDAVGETPCETYQKLRNICNPSYTVPQFFPNTPGDSCDDQVSGCCCNTVSFVLSMLCMNCQYDTQLGEVGIDAGKGAYSLYAGNCNPRAANHTLPKAIQQAVCNKGIKIDRNVYDLFWDTEDWCSCRSCTPSVYSKETMVTDLAATNNNTFTKCASTTKNDTVSTTGSVSDSVTASTIGSSSTNAPDASNTSASKSSSKVGPVIGGVVGGVGGAIAIGVLGFFLWRARRQARGPKPLDLTNEYRQSYRENEMGGVTPFTAATTAFSPGSRYDSEAPPDSANPETHALLFSPSGPESSGGVTSVAASKYGPQYGWSQGGSSADGYRDDDERHADGGPVPALARSNSGRLPPGYGSWESNAGATVDGSVVASSSLGPTEGQSAYSGSSTGEPLQSPQQRLQQQQYPRDLKARPPGM</sequence>
<name>A0A371D1U6_9APHY</name>
<evidence type="ECO:0000256" key="6">
    <source>
        <dbReference type="SAM" id="Phobius"/>
    </source>
</evidence>
<dbReference type="PANTHER" id="PTHR15549">
    <property type="entry name" value="PAIRED IMMUNOGLOBULIN-LIKE TYPE 2 RECEPTOR"/>
    <property type="match status" value="1"/>
</dbReference>
<dbReference type="AlphaFoldDB" id="A0A371D1U6"/>
<evidence type="ECO:0000256" key="5">
    <source>
        <dbReference type="SAM" id="MobiDB-lite"/>
    </source>
</evidence>
<gene>
    <name evidence="8" type="ORF">OH76DRAFT_1528463</name>
</gene>
<evidence type="ECO:0008006" key="10">
    <source>
        <dbReference type="Google" id="ProtNLM"/>
    </source>
</evidence>
<evidence type="ECO:0000256" key="7">
    <source>
        <dbReference type="SAM" id="SignalP"/>
    </source>
</evidence>
<evidence type="ECO:0000313" key="8">
    <source>
        <dbReference type="EMBL" id="RDX46528.1"/>
    </source>
</evidence>